<dbReference type="InterPro" id="IPR020816">
    <property type="entry name" value="Histone-like_DNA-bd_CS"/>
</dbReference>
<dbReference type="PANTHER" id="PTHR33175:SF3">
    <property type="entry name" value="DNA-BINDING PROTEIN HU-BETA"/>
    <property type="match status" value="1"/>
</dbReference>
<dbReference type="PRINTS" id="PR01727">
    <property type="entry name" value="DNABINDINGHU"/>
</dbReference>
<evidence type="ECO:0000256" key="3">
    <source>
        <dbReference type="ARBA" id="ARBA00023125"/>
    </source>
</evidence>
<dbReference type="GO" id="GO:0003677">
    <property type="term" value="F:DNA binding"/>
    <property type="evidence" value="ECO:0007669"/>
    <property type="project" value="UniProtKB-KW"/>
</dbReference>
<dbReference type="PROSITE" id="PS00045">
    <property type="entry name" value="HISTONE_LIKE"/>
    <property type="match status" value="1"/>
</dbReference>
<dbReference type="STRING" id="361041.VW35_16055"/>
<sequence length="99" mass="10829">MLAAAVAKSTGRDMKDVEHVVRRAIEIVAEALKSAENVKLAKFGTFSVVSRAERPGRNPRTLVEHKIPARKVVQFVPGKPLEDKLVLSVFNPKNPTISA</sequence>
<evidence type="ECO:0000256" key="2">
    <source>
        <dbReference type="ARBA" id="ARBA00023067"/>
    </source>
</evidence>
<dbReference type="GO" id="GO:0030261">
    <property type="term" value="P:chromosome condensation"/>
    <property type="evidence" value="ECO:0007669"/>
    <property type="project" value="UniProtKB-KW"/>
</dbReference>
<dbReference type="Gene3D" id="4.10.520.10">
    <property type="entry name" value="IHF-like DNA-binding proteins"/>
    <property type="match status" value="1"/>
</dbReference>
<evidence type="ECO:0008006" key="7">
    <source>
        <dbReference type="Google" id="ProtNLM"/>
    </source>
</evidence>
<evidence type="ECO:0000256" key="4">
    <source>
        <dbReference type="RuleBase" id="RU003939"/>
    </source>
</evidence>
<dbReference type="InterPro" id="IPR000119">
    <property type="entry name" value="Hist_DNA-bd"/>
</dbReference>
<dbReference type="PATRIC" id="fig|361041.3.peg.2607"/>
<comment type="similarity">
    <text evidence="1 4">Belongs to the bacterial histone-like protein family.</text>
</comment>
<keyword evidence="2" id="KW-0226">DNA condensation</keyword>
<name>A0A0F5L5S8_9HYPH</name>
<dbReference type="GO" id="GO:0005829">
    <property type="term" value="C:cytosol"/>
    <property type="evidence" value="ECO:0007669"/>
    <property type="project" value="TreeGrafter"/>
</dbReference>
<organism evidence="5 6">
    <name type="scientific">Devosia soli</name>
    <dbReference type="NCBI Taxonomy" id="361041"/>
    <lineage>
        <taxon>Bacteria</taxon>
        <taxon>Pseudomonadati</taxon>
        <taxon>Pseudomonadota</taxon>
        <taxon>Alphaproteobacteria</taxon>
        <taxon>Hyphomicrobiales</taxon>
        <taxon>Devosiaceae</taxon>
        <taxon>Devosia</taxon>
    </lineage>
</organism>
<gene>
    <name evidence="5" type="ORF">VW35_16055</name>
</gene>
<dbReference type="InterPro" id="IPR010992">
    <property type="entry name" value="IHF-like_DNA-bd_dom_sf"/>
</dbReference>
<dbReference type="CDD" id="cd13831">
    <property type="entry name" value="HU"/>
    <property type="match status" value="1"/>
</dbReference>
<dbReference type="EMBL" id="LAJG01000034">
    <property type="protein sequence ID" value="KKB76997.1"/>
    <property type="molecule type" value="Genomic_DNA"/>
</dbReference>
<evidence type="ECO:0000313" key="6">
    <source>
        <dbReference type="Proteomes" id="UP000033514"/>
    </source>
</evidence>
<dbReference type="PANTHER" id="PTHR33175">
    <property type="entry name" value="DNA-BINDING PROTEIN HU"/>
    <property type="match status" value="1"/>
</dbReference>
<evidence type="ECO:0000256" key="1">
    <source>
        <dbReference type="ARBA" id="ARBA00010529"/>
    </source>
</evidence>
<accession>A0A0F5L5S8</accession>
<reference evidence="5 6" key="1">
    <citation type="submission" date="2015-03" db="EMBL/GenBank/DDBJ databases">
        <authorList>
            <person name="Hassan Y.I."/>
            <person name="Lepp D."/>
            <person name="Zhou T."/>
        </authorList>
    </citation>
    <scope>NUCLEOTIDE SEQUENCE [LARGE SCALE GENOMIC DNA]</scope>
    <source>
        <strain evidence="5 6">GH2-10</strain>
    </source>
</reference>
<keyword evidence="6" id="KW-1185">Reference proteome</keyword>
<dbReference type="Pfam" id="PF00216">
    <property type="entry name" value="Bac_DNA_binding"/>
    <property type="match status" value="1"/>
</dbReference>
<dbReference type="SUPFAM" id="SSF47729">
    <property type="entry name" value="IHF-like DNA-binding proteins"/>
    <property type="match status" value="1"/>
</dbReference>
<comment type="caution">
    <text evidence="5">The sequence shown here is derived from an EMBL/GenBank/DDBJ whole genome shotgun (WGS) entry which is preliminary data.</text>
</comment>
<protein>
    <recommendedName>
        <fullName evidence="7">Integration host factor subunit alpha</fullName>
    </recommendedName>
</protein>
<dbReference type="AlphaFoldDB" id="A0A0F5L5S8"/>
<evidence type="ECO:0000313" key="5">
    <source>
        <dbReference type="EMBL" id="KKB76997.1"/>
    </source>
</evidence>
<dbReference type="Proteomes" id="UP000033514">
    <property type="component" value="Unassembled WGS sequence"/>
</dbReference>
<keyword evidence="3" id="KW-0238">DNA-binding</keyword>
<dbReference type="GO" id="GO:0030527">
    <property type="term" value="F:structural constituent of chromatin"/>
    <property type="evidence" value="ECO:0007669"/>
    <property type="project" value="InterPro"/>
</dbReference>
<dbReference type="OrthoDB" id="9797747at2"/>
<proteinExistence type="inferred from homology"/>
<dbReference type="SMART" id="SM00411">
    <property type="entry name" value="BHL"/>
    <property type="match status" value="1"/>
</dbReference>